<dbReference type="Gene3D" id="1.10.10.10">
    <property type="entry name" value="Winged helix-like DNA-binding domain superfamily/Winged helix DNA-binding domain"/>
    <property type="match status" value="1"/>
</dbReference>
<dbReference type="PROSITE" id="PS51755">
    <property type="entry name" value="OMPR_PHOB"/>
    <property type="match status" value="1"/>
</dbReference>
<dbReference type="RefSeq" id="WP_311728770.1">
    <property type="nucleotide sequence ID" value="NZ_JAVRFD010000024.1"/>
</dbReference>
<proteinExistence type="inferred from homology"/>
<dbReference type="Gene3D" id="3.40.50.300">
    <property type="entry name" value="P-loop containing nucleotide triphosphate hydrolases"/>
    <property type="match status" value="1"/>
</dbReference>
<keyword evidence="3" id="KW-0805">Transcription regulation</keyword>
<dbReference type="PANTHER" id="PTHR35807:SF1">
    <property type="entry name" value="TRANSCRIPTIONAL REGULATOR REDD"/>
    <property type="match status" value="1"/>
</dbReference>
<dbReference type="Pfam" id="PF03704">
    <property type="entry name" value="BTAD"/>
    <property type="match status" value="1"/>
</dbReference>
<dbReference type="EMBL" id="JAVRFD010000024">
    <property type="protein sequence ID" value="MDT0548211.1"/>
    <property type="molecule type" value="Genomic_DNA"/>
</dbReference>
<dbReference type="SUPFAM" id="SSF48452">
    <property type="entry name" value="TPR-like"/>
    <property type="match status" value="3"/>
</dbReference>
<dbReference type="InterPro" id="IPR027417">
    <property type="entry name" value="P-loop_NTPase"/>
</dbReference>
<keyword evidence="4 6" id="KW-0238">DNA-binding</keyword>
<evidence type="ECO:0000256" key="5">
    <source>
        <dbReference type="ARBA" id="ARBA00023163"/>
    </source>
</evidence>
<comment type="similarity">
    <text evidence="1">Belongs to the AfsR/DnrI/RedD regulatory family.</text>
</comment>
<gene>
    <name evidence="8" type="ORF">RND15_36800</name>
</gene>
<dbReference type="InterPro" id="IPR041664">
    <property type="entry name" value="AAA_16"/>
</dbReference>
<dbReference type="InterPro" id="IPR011990">
    <property type="entry name" value="TPR-like_helical_dom_sf"/>
</dbReference>
<comment type="caution">
    <text evidence="8">The sequence shown here is derived from an EMBL/GenBank/DDBJ whole genome shotgun (WGS) entry which is preliminary data.</text>
</comment>
<dbReference type="Pfam" id="PF13191">
    <property type="entry name" value="AAA_16"/>
    <property type="match status" value="1"/>
</dbReference>
<dbReference type="Pfam" id="PF00486">
    <property type="entry name" value="Trans_reg_C"/>
    <property type="match status" value="1"/>
</dbReference>
<dbReference type="PANTHER" id="PTHR35807">
    <property type="entry name" value="TRANSCRIPTIONAL REGULATOR REDD-RELATED"/>
    <property type="match status" value="1"/>
</dbReference>
<dbReference type="SMART" id="SM00862">
    <property type="entry name" value="Trans_reg_C"/>
    <property type="match status" value="1"/>
</dbReference>
<dbReference type="InterPro" id="IPR016032">
    <property type="entry name" value="Sig_transdc_resp-reg_C-effctor"/>
</dbReference>
<evidence type="ECO:0000256" key="2">
    <source>
        <dbReference type="ARBA" id="ARBA00023012"/>
    </source>
</evidence>
<evidence type="ECO:0000313" key="9">
    <source>
        <dbReference type="Proteomes" id="UP001180754"/>
    </source>
</evidence>
<dbReference type="SUPFAM" id="SSF46894">
    <property type="entry name" value="C-terminal effector domain of the bipartite response regulators"/>
    <property type="match status" value="1"/>
</dbReference>
<dbReference type="SMART" id="SM01043">
    <property type="entry name" value="BTAD"/>
    <property type="match status" value="1"/>
</dbReference>
<dbReference type="InterPro" id="IPR001867">
    <property type="entry name" value="OmpR/PhoB-type_DNA-bd"/>
</dbReference>
<dbReference type="Proteomes" id="UP001180754">
    <property type="component" value="Unassembled WGS sequence"/>
</dbReference>
<evidence type="ECO:0000256" key="4">
    <source>
        <dbReference type="ARBA" id="ARBA00023125"/>
    </source>
</evidence>
<keyword evidence="5" id="KW-0804">Transcription</keyword>
<evidence type="ECO:0000256" key="3">
    <source>
        <dbReference type="ARBA" id="ARBA00023015"/>
    </source>
</evidence>
<evidence type="ECO:0000259" key="7">
    <source>
        <dbReference type="PROSITE" id="PS51755"/>
    </source>
</evidence>
<dbReference type="InterPro" id="IPR036388">
    <property type="entry name" value="WH-like_DNA-bd_sf"/>
</dbReference>
<dbReference type="Gene3D" id="1.25.40.10">
    <property type="entry name" value="Tetratricopeptide repeat domain"/>
    <property type="match status" value="3"/>
</dbReference>
<sequence length="1179" mass="124662">MEFGLLGSVEAYAEGRPLDLGHARQRCVLAALLVDVGRPVTVEQLIDRVWAERPPRRARDTLYGYLSRLRQILTAAEDKSAEGVEIVRGSGGYLIGVAATAVDLHRFRDLVTRARACEQDDHTAVRFGQALALWRGDAFAGLDTPWINTLRLTLGRERLAAELDLDDVRLRLGRHSELVAAVSARAAAHPLDERVAGQFMLALYRCGRPAEALDHYQRTRQRLVEELGCDPGPALRTLHQRILAADPGLADPAGPHGPAPVPEVTVPEVPAPAAPGPRPGGRLVGRAAELAVIDRALEDTGADVPRVVEIVGEPGIGKTRLLGEFGERARRRGFTVLAGRGAEFTQAPYGVILDALEDHWAAADASGTPYGAPAPDAPGPLGAVFAARAPLRPAGAEPAAAGAQVTERHGFHRAVRASLEGLSSEAGLVLALDDLHWADEDSVELIGHLLRHPPRTRLLLALAYRPRQAPPRLPAALARAGVLDRVAGIRLGPLSAAEAAELCGPEMNRRRQRELYEASGGNPFYLEALARRRERVAAGPGAAPAVAEEPERSLSATLLEELEGVSAGARMSAQAAAVLGDSFETDLVAIVAEADEAHVLAAVDELAERDLIRQGGVPRRFAFRHPLVRAAVYHGAGVGWRIEAHARAARGLASRGAPLAARAPHVQQSARVGDVQAAEVLVEAADDILAVAPLTAAGWIGNALRLLGERPDRPRPEWLLKQADALSVAGHLRESRDILRTAASLLPAEARDLSAQVAGSRATVEWQLGRYQQAISLLTRELRNADGRSRRVTAGLELGVAAVALRTADITTAVDWGERALRTLAEDGAPIRVTTARGMLALAHTAAGDTARADHHLAEALAAIDDTGDHQLAEHVHILAVIGWTEMFRGRHTSALRHLDRGLELSRGTGRTALLADLFAARAYVLLDLGRLDAAAADAEDALDAAALTGSREPRSLADVVGAAVSLWRGDFAGALKICEESLSQDETEPGFNRAAITGMLGRALLAGGDPDGCVRSVTEAGDGPELLRFESPARPLWFRVLTTAELARGDAPAAERWARRAAAVVAPDGPAGERGFALLAEAQVRLAGDDAGAARAALEAAASFGAARMPLYEAEARVTAGTALAALARRDEALSEYGRAKELSSACGASALFGLADDAYRRTAAQVGPHAPRGQSPA</sequence>
<dbReference type="InterPro" id="IPR051677">
    <property type="entry name" value="AfsR-DnrI-RedD_regulator"/>
</dbReference>
<dbReference type="CDD" id="cd15831">
    <property type="entry name" value="BTAD"/>
    <property type="match status" value="1"/>
</dbReference>
<dbReference type="SUPFAM" id="SSF52540">
    <property type="entry name" value="P-loop containing nucleoside triphosphate hydrolases"/>
    <property type="match status" value="1"/>
</dbReference>
<feature type="DNA-binding region" description="OmpR/PhoB-type" evidence="6">
    <location>
        <begin position="1"/>
        <end position="97"/>
    </location>
</feature>
<protein>
    <submittedName>
        <fullName evidence="8">BTAD domain-containing putative transcriptional regulator</fullName>
    </submittedName>
</protein>
<keyword evidence="9" id="KW-1185">Reference proteome</keyword>
<evidence type="ECO:0000313" key="8">
    <source>
        <dbReference type="EMBL" id="MDT0548211.1"/>
    </source>
</evidence>
<name>A0ABU2XQK1_9ACTN</name>
<evidence type="ECO:0000256" key="1">
    <source>
        <dbReference type="ARBA" id="ARBA00005820"/>
    </source>
</evidence>
<feature type="domain" description="OmpR/PhoB-type" evidence="7">
    <location>
        <begin position="1"/>
        <end position="97"/>
    </location>
</feature>
<evidence type="ECO:0000256" key="6">
    <source>
        <dbReference type="PROSITE-ProRule" id="PRU01091"/>
    </source>
</evidence>
<organism evidence="8 9">
    <name type="scientific">Streptomyces lonegramiae</name>
    <dbReference type="NCBI Taxonomy" id="3075524"/>
    <lineage>
        <taxon>Bacteria</taxon>
        <taxon>Bacillati</taxon>
        <taxon>Actinomycetota</taxon>
        <taxon>Actinomycetes</taxon>
        <taxon>Kitasatosporales</taxon>
        <taxon>Streptomycetaceae</taxon>
        <taxon>Streptomyces</taxon>
    </lineage>
</organism>
<dbReference type="InterPro" id="IPR005158">
    <property type="entry name" value="BTAD"/>
</dbReference>
<reference evidence="8" key="1">
    <citation type="submission" date="2024-05" db="EMBL/GenBank/DDBJ databases">
        <title>30 novel species of actinomycetes from the DSMZ collection.</title>
        <authorList>
            <person name="Nouioui I."/>
        </authorList>
    </citation>
    <scope>NUCLEOTIDE SEQUENCE</scope>
    <source>
        <strain evidence="8">DSM 41529</strain>
    </source>
</reference>
<accession>A0ABU2XQK1</accession>
<keyword evidence="2" id="KW-0902">Two-component regulatory system</keyword>